<protein>
    <submittedName>
        <fullName evidence="3">PQQ-binding-like beta-propeller repeat protein</fullName>
    </submittedName>
</protein>
<dbReference type="Pfam" id="PF00149">
    <property type="entry name" value="Metallophos"/>
    <property type="match status" value="1"/>
</dbReference>
<dbReference type="SMART" id="SM00564">
    <property type="entry name" value="PQQ"/>
    <property type="match status" value="4"/>
</dbReference>
<name>A0ABW2SSV7_9ACTN</name>
<dbReference type="InterPro" id="IPR011047">
    <property type="entry name" value="Quinoprotein_ADH-like_sf"/>
</dbReference>
<dbReference type="InterPro" id="IPR029052">
    <property type="entry name" value="Metallo-depent_PP-like"/>
</dbReference>
<dbReference type="Gene3D" id="2.130.10.10">
    <property type="entry name" value="YVTN repeat-like/Quinoprotein amine dehydrogenase"/>
    <property type="match status" value="1"/>
</dbReference>
<gene>
    <name evidence="3" type="ORF">ACFQVD_03290</name>
</gene>
<dbReference type="PANTHER" id="PTHR34512">
    <property type="entry name" value="CELL SURFACE PROTEIN"/>
    <property type="match status" value="1"/>
</dbReference>
<dbReference type="Gene3D" id="3.60.21.10">
    <property type="match status" value="1"/>
</dbReference>
<evidence type="ECO:0000259" key="1">
    <source>
        <dbReference type="Pfam" id="PF00149"/>
    </source>
</evidence>
<keyword evidence="4" id="KW-1185">Reference proteome</keyword>
<proteinExistence type="predicted"/>
<feature type="domain" description="Pyrrolo-quinoline quinone repeat" evidence="2">
    <location>
        <begin position="372"/>
        <end position="576"/>
    </location>
</feature>
<dbReference type="Pfam" id="PF13360">
    <property type="entry name" value="PQQ_2"/>
    <property type="match status" value="2"/>
</dbReference>
<dbReference type="EMBL" id="JBHTEE010000001">
    <property type="protein sequence ID" value="MFC7599132.1"/>
    <property type="molecule type" value="Genomic_DNA"/>
</dbReference>
<comment type="caution">
    <text evidence="3">The sequence shown here is derived from an EMBL/GenBank/DDBJ whole genome shotgun (WGS) entry which is preliminary data.</text>
</comment>
<evidence type="ECO:0000313" key="4">
    <source>
        <dbReference type="Proteomes" id="UP001596514"/>
    </source>
</evidence>
<organism evidence="3 4">
    <name type="scientific">Streptosporangium amethystogenes subsp. fukuiense</name>
    <dbReference type="NCBI Taxonomy" id="698418"/>
    <lineage>
        <taxon>Bacteria</taxon>
        <taxon>Bacillati</taxon>
        <taxon>Actinomycetota</taxon>
        <taxon>Actinomycetes</taxon>
        <taxon>Streptosporangiales</taxon>
        <taxon>Streptosporangiaceae</taxon>
        <taxon>Streptosporangium</taxon>
    </lineage>
</organism>
<dbReference type="InterPro" id="IPR002372">
    <property type="entry name" value="PQQ_rpt_dom"/>
</dbReference>
<dbReference type="InterPro" id="IPR004843">
    <property type="entry name" value="Calcineurin-like_PHP"/>
</dbReference>
<dbReference type="SUPFAM" id="SSF50998">
    <property type="entry name" value="Quinoprotein alcohol dehydrogenase-like"/>
    <property type="match status" value="1"/>
</dbReference>
<dbReference type="InterPro" id="IPR015943">
    <property type="entry name" value="WD40/YVTN_repeat-like_dom_sf"/>
</dbReference>
<evidence type="ECO:0000313" key="3">
    <source>
        <dbReference type="EMBL" id="MFC7599132.1"/>
    </source>
</evidence>
<dbReference type="Proteomes" id="UP001596514">
    <property type="component" value="Unassembled WGS sequence"/>
</dbReference>
<dbReference type="PANTHER" id="PTHR34512:SF30">
    <property type="entry name" value="OUTER MEMBRANE PROTEIN ASSEMBLY FACTOR BAMB"/>
    <property type="match status" value="1"/>
</dbReference>
<dbReference type="RefSeq" id="WP_343963482.1">
    <property type="nucleotide sequence ID" value="NZ_BAAAGK010000017.1"/>
</dbReference>
<dbReference type="SUPFAM" id="SSF56300">
    <property type="entry name" value="Metallo-dependent phosphatases"/>
    <property type="match status" value="1"/>
</dbReference>
<feature type="domain" description="Pyrrolo-quinoline quinone repeat" evidence="2">
    <location>
        <begin position="595"/>
        <end position="698"/>
    </location>
</feature>
<accession>A0ABW2SSV7</accession>
<evidence type="ECO:0000259" key="2">
    <source>
        <dbReference type="Pfam" id="PF13360"/>
    </source>
</evidence>
<dbReference type="InterPro" id="IPR018391">
    <property type="entry name" value="PQQ_b-propeller_rpt"/>
</dbReference>
<sequence>MIGYVVDHLGRPRAGVTLSDGITLTTTSADGRFHIVPQGPFVFLTRPAGWTCAPWFVPATAAEVTFTLTPDNQPDLYRFVHISDTHISTDNGARLYQEPVEMGSRDGLAEFLRSLPERVPGLHSVIATGDLTDSGVDAEYEALRLAVHDSPVPVHLLPGNHDHMAGRHGFETSRNNYLINTGDPSGYERNVGPRWYSFDLPGLHVAALDWHTHELGLDHELQDAWLRADLESLAAGTPWILLSHDQPGLSILEGLPHQPLATFSGHWHTSRVIEVGGTLHVNTPTPLFAGLDYSPPSYRVVTWDGERITLETRAVAPAGLERSTFSAPIHAVAVPRPVRWRHQLPGPGQRAAVRVAEDLVLSAVVDEDRAAGGVDAIDLACGSLRWRTALRSAVKGTPAVHADVVIAVEVSGDVVGLDLADGTERWRTTSPDPLRRFAFTPPVVAGDLVIVGDLAHLRALDARTGEPRWERVDLAPHINLVGNAAPVVSGDLVHVGSLGVPPTMICLEVDTGATVWPTGYSTASLADRLRQGASPVGTPLLDKGDLYIPTSKGVVKVDGGSGEVLWQVRNRRGFVPTTPVAVPHGIAVVDGGTDLVLLNRRDGAEIWRTTFQAAGPFSMTSYAVTPHPVFASPSQVTVDGTELLLVPGLDGRIHVVIAQTGERRDDIELDVPIAASLAVTGDTLLAVGVDGGVLAIDRRVLG</sequence>
<feature type="domain" description="Calcineurin-like phosphoesterase" evidence="1">
    <location>
        <begin position="78"/>
        <end position="268"/>
    </location>
</feature>
<reference evidence="4" key="1">
    <citation type="journal article" date="2019" name="Int. J. Syst. Evol. Microbiol.">
        <title>The Global Catalogue of Microorganisms (GCM) 10K type strain sequencing project: providing services to taxonomists for standard genome sequencing and annotation.</title>
        <authorList>
            <consortium name="The Broad Institute Genomics Platform"/>
            <consortium name="The Broad Institute Genome Sequencing Center for Infectious Disease"/>
            <person name="Wu L."/>
            <person name="Ma J."/>
        </authorList>
    </citation>
    <scope>NUCLEOTIDE SEQUENCE [LARGE SCALE GENOMIC DNA]</scope>
    <source>
        <strain evidence="4">JCM 10083</strain>
    </source>
</reference>